<keyword evidence="2" id="KW-1185">Reference proteome</keyword>
<dbReference type="Proteomes" id="UP000031532">
    <property type="component" value="Unassembled WGS sequence"/>
</dbReference>
<dbReference type="AlphaFoldDB" id="A0A9X5E0G2"/>
<reference evidence="1 2" key="1">
    <citation type="journal article" date="2015" name="Genome Announc.">
        <title>Draft Genome Sequence of the Terrestrial Cyanobacterium Scytonema millei VB511283, Isolated from Eastern India.</title>
        <authorList>
            <person name="Sen D."/>
            <person name="Chandrababunaidu M.M."/>
            <person name="Singh D."/>
            <person name="Sanghi N."/>
            <person name="Ghorai A."/>
            <person name="Mishra G.P."/>
            <person name="Madduluri M."/>
            <person name="Adhikary S.P."/>
            <person name="Tripathy S."/>
        </authorList>
    </citation>
    <scope>NUCLEOTIDE SEQUENCE [LARGE SCALE GENOMIC DNA]</scope>
    <source>
        <strain evidence="1 2">VB511283</strain>
    </source>
</reference>
<proteinExistence type="predicted"/>
<name>A0A9X5E0G2_9CYAN</name>
<protein>
    <submittedName>
        <fullName evidence="1">Uncharacterized protein</fullName>
    </submittedName>
</protein>
<gene>
    <name evidence="1" type="ORF">QH73_0000210</name>
</gene>
<comment type="caution">
    <text evidence="1">The sequence shown here is derived from an EMBL/GenBank/DDBJ whole genome shotgun (WGS) entry which is preliminary data.</text>
</comment>
<evidence type="ECO:0000313" key="2">
    <source>
        <dbReference type="Proteomes" id="UP000031532"/>
    </source>
</evidence>
<dbReference type="EMBL" id="JTJC03000001">
    <property type="protein sequence ID" value="NHC33098.1"/>
    <property type="molecule type" value="Genomic_DNA"/>
</dbReference>
<dbReference type="InterPro" id="IPR016780">
    <property type="entry name" value="UCP020893"/>
</dbReference>
<evidence type="ECO:0000313" key="1">
    <source>
        <dbReference type="EMBL" id="NHC33098.1"/>
    </source>
</evidence>
<dbReference type="OrthoDB" id="465343at2"/>
<organism evidence="1 2">
    <name type="scientific">Scytonema millei VB511283</name>
    <dbReference type="NCBI Taxonomy" id="1245923"/>
    <lineage>
        <taxon>Bacteria</taxon>
        <taxon>Bacillati</taxon>
        <taxon>Cyanobacteriota</taxon>
        <taxon>Cyanophyceae</taxon>
        <taxon>Nostocales</taxon>
        <taxon>Scytonemataceae</taxon>
        <taxon>Scytonema</taxon>
    </lineage>
</organism>
<sequence>MSQSSLEVPAAVSFEQAIALTQSLLSQVEAGTLSETDIATVISALVKTENGARGFFVTYLTSESSVADSPSDAVIEALRSSPDISAELLVKNIAMSTAQAIFHHRQQKEDMAKGSERVSQRTTKLIQLVDLPSVRDRTQQLMHSAKTGEGTYKAFLERWHYDTEQRQAISQALEQIK</sequence>
<accession>A0A9X5E0G2</accession>
<dbReference type="RefSeq" id="WP_039714769.1">
    <property type="nucleotide sequence ID" value="NZ_JTJC03000001.1"/>
</dbReference>
<dbReference type="PIRSF" id="PIRSF020893">
    <property type="entry name" value="UCP020893"/>
    <property type="match status" value="1"/>
</dbReference>